<dbReference type="PANTHER" id="PTHR42834">
    <property type="entry name" value="ENDONUCLEASE/EXONUCLEASE/PHOSPHATASE FAMILY PROTEIN (AFU_ORTHOLOGUE AFUA_3G09210)"/>
    <property type="match status" value="1"/>
</dbReference>
<dbReference type="PANTHER" id="PTHR42834:SF1">
    <property type="entry name" value="ENDONUCLEASE_EXONUCLEASE_PHOSPHATASE FAMILY PROTEIN (AFU_ORTHOLOGUE AFUA_3G09210)"/>
    <property type="match status" value="1"/>
</dbReference>
<evidence type="ECO:0000259" key="3">
    <source>
        <dbReference type="Pfam" id="PF18962"/>
    </source>
</evidence>
<dbReference type="EMBL" id="OU015584">
    <property type="protein sequence ID" value="CAG5078888.1"/>
    <property type="molecule type" value="Genomic_DNA"/>
</dbReference>
<protein>
    <recommendedName>
        <fullName evidence="3">Secretion system C-terminal sorting domain-containing protein</fullName>
    </recommendedName>
</protein>
<dbReference type="InterPro" id="IPR026444">
    <property type="entry name" value="Secre_tail"/>
</dbReference>
<name>A0A916JKF7_9FLAO</name>
<dbReference type="NCBIfam" id="TIGR04183">
    <property type="entry name" value="Por_Secre_tail"/>
    <property type="match status" value="1"/>
</dbReference>
<dbReference type="KEGG" id="ptan:CRYO30217_00798"/>
<sequence length="462" mass="49248">MKKFYTLIGAALIAGSASAQVYFGKDFEDQDVTTGGCQNQIVTGTNDWYASTFSGNSFAKVSNGGAGDAEVWYITPGIDLTGATSPIFSFASAANFSGPDIEVFTSIDYDGTSDPTTQGTWTPLSPALSTGNNYDWVNSGEVTVPATSATTYFAFKYTGTATSGMVWEVDSIFVAEAGEPFDITVIPPPPSTVSIYDIQNSSGASTFDGQNVSTGGVVTYIRDDGSYYIQDPAGGPFSGILVYDVTNTPTIGDSVTMNAQVDEYFDLTELKNVSNFTTVSSGNFFLSTPISTNEIATEEYESVFVSICGQCITEEGQYQDWTINDGSGVGNVDNYNADFHPSGTNITAPVMNTYYSVKGIVDYSFSEFKLLPRVNSDVVESTSMCGLSINEEAVDYTLYPNPASGNITLEVEGNHLLNITDISGKVIATMNVSGMTTISLSELTAGIYFFNLEGNVTKVIVK</sequence>
<evidence type="ECO:0000256" key="1">
    <source>
        <dbReference type="ARBA" id="ARBA00022729"/>
    </source>
</evidence>
<organism evidence="4 5">
    <name type="scientific">Parvicella tangerina</name>
    <dbReference type="NCBI Taxonomy" id="2829795"/>
    <lineage>
        <taxon>Bacteria</taxon>
        <taxon>Pseudomonadati</taxon>
        <taxon>Bacteroidota</taxon>
        <taxon>Flavobacteriia</taxon>
        <taxon>Flavobacteriales</taxon>
        <taxon>Parvicellaceae</taxon>
        <taxon>Parvicella</taxon>
    </lineage>
</organism>
<keyword evidence="1 2" id="KW-0732">Signal</keyword>
<accession>A0A916JKF7</accession>
<dbReference type="Proteomes" id="UP000683507">
    <property type="component" value="Chromosome"/>
</dbReference>
<feature type="chain" id="PRO_5037180233" description="Secretion system C-terminal sorting domain-containing protein" evidence="2">
    <location>
        <begin position="20"/>
        <end position="462"/>
    </location>
</feature>
<dbReference type="Pfam" id="PF18962">
    <property type="entry name" value="Por_Secre_tail"/>
    <property type="match status" value="1"/>
</dbReference>
<evidence type="ECO:0000256" key="2">
    <source>
        <dbReference type="SAM" id="SignalP"/>
    </source>
</evidence>
<gene>
    <name evidence="4" type="ORF">CRYO30217_00798</name>
</gene>
<dbReference type="RefSeq" id="WP_258541022.1">
    <property type="nucleotide sequence ID" value="NZ_OU015584.1"/>
</dbReference>
<evidence type="ECO:0000313" key="4">
    <source>
        <dbReference type="EMBL" id="CAG5078888.1"/>
    </source>
</evidence>
<dbReference type="NCBIfam" id="NF038128">
    <property type="entry name" value="choice_anch_J"/>
    <property type="match status" value="1"/>
</dbReference>
<dbReference type="CDD" id="cd04486">
    <property type="entry name" value="YhcR_OBF_like"/>
    <property type="match status" value="1"/>
</dbReference>
<keyword evidence="5" id="KW-1185">Reference proteome</keyword>
<evidence type="ECO:0000313" key="5">
    <source>
        <dbReference type="Proteomes" id="UP000683507"/>
    </source>
</evidence>
<proteinExistence type="predicted"/>
<dbReference type="AlphaFoldDB" id="A0A916JKF7"/>
<reference evidence="4" key="1">
    <citation type="submission" date="2021-04" db="EMBL/GenBank/DDBJ databases">
        <authorList>
            <person name="Rodrigo-Torres L."/>
            <person name="Arahal R. D."/>
            <person name="Lucena T."/>
        </authorList>
    </citation>
    <scope>NUCLEOTIDE SEQUENCE</scope>
    <source>
        <strain evidence="4">AS29M-1</strain>
    </source>
</reference>
<feature type="signal peptide" evidence="2">
    <location>
        <begin position="1"/>
        <end position="19"/>
    </location>
</feature>
<feature type="domain" description="Secretion system C-terminal sorting" evidence="3">
    <location>
        <begin position="398"/>
        <end position="460"/>
    </location>
</feature>